<organism evidence="13 14">
    <name type="scientific">Scophthalmus maximus</name>
    <name type="common">Turbot</name>
    <name type="synonym">Psetta maxima</name>
    <dbReference type="NCBI Taxonomy" id="52904"/>
    <lineage>
        <taxon>Eukaryota</taxon>
        <taxon>Metazoa</taxon>
        <taxon>Chordata</taxon>
        <taxon>Craniata</taxon>
        <taxon>Vertebrata</taxon>
        <taxon>Euteleostomi</taxon>
        <taxon>Actinopterygii</taxon>
        <taxon>Neopterygii</taxon>
        <taxon>Teleostei</taxon>
        <taxon>Neoteleostei</taxon>
        <taxon>Acanthomorphata</taxon>
        <taxon>Carangaria</taxon>
        <taxon>Pleuronectiformes</taxon>
        <taxon>Pleuronectoidei</taxon>
        <taxon>Scophthalmidae</taxon>
        <taxon>Scophthalmus</taxon>
    </lineage>
</organism>
<comment type="similarity">
    <text evidence="5">Belongs to the PMEL/NMB family.</text>
</comment>
<feature type="coiled-coil region" evidence="8">
    <location>
        <begin position="824"/>
        <end position="978"/>
    </location>
</feature>
<dbReference type="CDD" id="cd00146">
    <property type="entry name" value="PKD"/>
    <property type="match status" value="1"/>
</dbReference>
<dbReference type="GO" id="GO:0032438">
    <property type="term" value="P:melanosome organization"/>
    <property type="evidence" value="ECO:0007669"/>
    <property type="project" value="TreeGrafter"/>
</dbReference>
<dbReference type="STRING" id="52904.ENSSMAP00000006808"/>
<dbReference type="InterPro" id="IPR045219">
    <property type="entry name" value="PKAT"/>
</dbReference>
<reference evidence="13 14" key="1">
    <citation type="submission" date="2017-12" db="EMBL/GenBank/DDBJ databases">
        <title>Integrating genomic resources of turbot (Scophthalmus maximus) in depth evaluation of genetic and physical mapping variation across individuals.</title>
        <authorList>
            <person name="Martinez P."/>
        </authorList>
    </citation>
    <scope>NUCLEOTIDE SEQUENCE [LARGE SCALE GENOMIC DNA]</scope>
</reference>
<evidence type="ECO:0000256" key="2">
    <source>
        <dbReference type="ARBA" id="ARBA00022754"/>
    </source>
</evidence>
<dbReference type="PROSITE" id="PS00226">
    <property type="entry name" value="IF_ROD_1"/>
    <property type="match status" value="1"/>
</dbReference>
<dbReference type="InterPro" id="IPR059017">
    <property type="entry name" value="PMEL_NMB_N"/>
</dbReference>
<feature type="region of interest" description="Disordered" evidence="9">
    <location>
        <begin position="785"/>
        <end position="810"/>
    </location>
</feature>
<dbReference type="PRINTS" id="PR01248">
    <property type="entry name" value="TYPE1KERATIN"/>
</dbReference>
<dbReference type="GO" id="GO:0005198">
    <property type="term" value="F:structural molecule activity"/>
    <property type="evidence" value="ECO:0007669"/>
    <property type="project" value="InterPro"/>
</dbReference>
<feature type="chain" id="PRO_5015918748" evidence="10">
    <location>
        <begin position="19"/>
        <end position="1216"/>
    </location>
</feature>
<keyword evidence="1 10" id="KW-0732">Signal</keyword>
<dbReference type="SUPFAM" id="SSF49299">
    <property type="entry name" value="PKD domain"/>
    <property type="match status" value="1"/>
</dbReference>
<dbReference type="GO" id="GO:0005882">
    <property type="term" value="C:intermediate filament"/>
    <property type="evidence" value="ECO:0007669"/>
    <property type="project" value="UniProtKB-KW"/>
</dbReference>
<dbReference type="PANTHER" id="PTHR11861:SF1">
    <property type="entry name" value="MELANOCYTE PROTEIN PMEL"/>
    <property type="match status" value="1"/>
</dbReference>
<evidence type="ECO:0000256" key="1">
    <source>
        <dbReference type="ARBA" id="ARBA00022729"/>
    </source>
</evidence>
<dbReference type="Pfam" id="PF00801">
    <property type="entry name" value="PKD"/>
    <property type="match status" value="1"/>
</dbReference>
<feature type="domain" description="PKD" evidence="11">
    <location>
        <begin position="241"/>
        <end position="275"/>
    </location>
</feature>
<sequence length="1216" mass="131514">MTTLALVLLVLAFTSASATQRRSHFTRYRSWNSQMYPVWKDGDQRFRNCWAGGEVTFDLKSDAPTLTGARTTFTINLNFPPNQTVHSDGQVVWERNCTIDGQQYREGQAVYPDQGTERTGLFPDGTAFTKSQDKKSHYVFVWKTLGRYWQVADGPSSSLTIGTDNVPLGSYGMEVVIYHCRGKNKFIPLGYASSVFTITDQIPFTISLAQVSDINQDDQNFIQNRAIAFSVKLHDPSQYLSNADVSFSWDFGDSTGTLISREHIVTHTYLAVGTFKPQVVLMASIANGCGDPTVVAPVDASDAPAVVVVASTPAPAATAEAGDTIMLDVPASDATPPAASVQPADTEAATTDDGDAVVDTDAEAIEVASAAPAVVDAAVVPEEQDPANTAAPAAEVDAAVEETDATAGEVATAAPAAEEPADADTPAVDAAAVDTAAADAAAADAAAVDETAEVTDAAEENVPVADVAASVAPVAEGEAVEVMDGAPVAEETLEEEGAVVAADVAAAAAEVVAAETEAAADNVVVPVATETTAVEEAAPADAAADTEAEVLETENEVAATVAAAEQPAGEEEAAPVEVEAEVETDPAQVALVVAKRQAPELTADCMVYRYGSLATSLDVVQGIESVEIVQVSNVVSMATELDQNAVDVTISCQGSLPSEVCTVISDADCVTPVETICTAATPSPDCQMILRQFFNDSGVFCINVSLTNDVSLAVASARVSVTVASGGSPAGTAATVLGVMVLACVVCCIGLMYRRTFGSPHPISMASYPSVSRITHSGGRYMRSGSPVVASRSTTYHQQRSRSTPQPPRLTYDKVDFTLAEAINQEFLTTRSNEKAELQELNDRFASFIDKVRYLEQQNGALQEELNQFKGQQHGQPNRASDLFQEELRELRQQMDAIGKERDQYLMERDNLAEDLTLLKQRLDEEAQKRADAENNLVAFRKDVDDATLSRLELERKIESLMDEIEFLKKLHDEEIQDVQVSVQTQQLSREVVSSSRPDLTAALRDIRAQYETIASKNMQESEDWYKSKFVDLTESAKRNTDSLRQAKQEANESRRQIQSLTCEVDAMKNTNEALLRQMQEMEDQFGNEIANYQDNVGRLEDEIRHLKDEMARHLREYQDLLNVKMALDIEIATYRKLLEGEESRITVPILNIGMSNHHGDRDYEPIPSGASKRTVLIKTVETRDGEVVKESRREADRDSGRSDRSDKDDKDDKDE</sequence>
<dbReference type="Gene3D" id="1.20.5.1160">
    <property type="entry name" value="Vasodilator-stimulated phosphoprotein"/>
    <property type="match status" value="1"/>
</dbReference>
<accession>A0A2U9BGS4</accession>
<dbReference type="GO" id="GO:0005886">
    <property type="term" value="C:plasma membrane"/>
    <property type="evidence" value="ECO:0007669"/>
    <property type="project" value="TreeGrafter"/>
</dbReference>
<dbReference type="FunFam" id="1.20.5.170:FF:000002">
    <property type="entry name" value="Type I keratin KA11"/>
    <property type="match status" value="1"/>
</dbReference>
<dbReference type="Pfam" id="PF04732">
    <property type="entry name" value="Filament_head"/>
    <property type="match status" value="1"/>
</dbReference>
<dbReference type="InterPro" id="IPR000601">
    <property type="entry name" value="PKD_dom"/>
</dbReference>
<dbReference type="EMBL" id="CP026248">
    <property type="protein sequence ID" value="AWP03019.1"/>
    <property type="molecule type" value="Genomic_DNA"/>
</dbReference>
<dbReference type="InterPro" id="IPR006821">
    <property type="entry name" value="Intermed_filament_DNA-bd"/>
</dbReference>
<dbReference type="PANTHER" id="PTHR11861">
    <property type="entry name" value="MELANOCYTE PROTEIN PMEL 17-RELATED"/>
    <property type="match status" value="1"/>
</dbReference>
<feature type="signal peptide" evidence="10">
    <location>
        <begin position="1"/>
        <end position="18"/>
    </location>
</feature>
<feature type="compositionally biased region" description="Polar residues" evidence="9">
    <location>
        <begin position="791"/>
        <end position="804"/>
    </location>
</feature>
<proteinExistence type="inferred from homology"/>
<dbReference type="PROSITE" id="PS51842">
    <property type="entry name" value="IF_ROD_2"/>
    <property type="match status" value="1"/>
</dbReference>
<dbReference type="FunFam" id="1.20.5.1160:FF:000001">
    <property type="entry name" value="Keratin type II"/>
    <property type="match status" value="1"/>
</dbReference>
<evidence type="ECO:0000256" key="7">
    <source>
        <dbReference type="RuleBase" id="RU000685"/>
    </source>
</evidence>
<dbReference type="Gene3D" id="1.20.5.170">
    <property type="match status" value="1"/>
</dbReference>
<gene>
    <name evidence="13" type="ORF">SMAX5B_014058</name>
</gene>
<evidence type="ECO:0000256" key="8">
    <source>
        <dbReference type="SAM" id="Coils"/>
    </source>
</evidence>
<dbReference type="AlphaFoldDB" id="A0A2U9BGS4"/>
<dbReference type="Proteomes" id="UP000246464">
    <property type="component" value="Chromosome 6"/>
</dbReference>
<evidence type="ECO:0000259" key="12">
    <source>
        <dbReference type="PROSITE" id="PS51842"/>
    </source>
</evidence>
<name>A0A2U9BGS4_SCOMX</name>
<feature type="region of interest" description="Disordered" evidence="9">
    <location>
        <begin position="329"/>
        <end position="353"/>
    </location>
</feature>
<dbReference type="SMART" id="SM00089">
    <property type="entry name" value="PKD"/>
    <property type="match status" value="1"/>
</dbReference>
<feature type="region of interest" description="Disordered" evidence="9">
    <location>
        <begin position="1158"/>
        <end position="1216"/>
    </location>
</feature>
<feature type="region of interest" description="Disordered" evidence="9">
    <location>
        <begin position="385"/>
        <end position="427"/>
    </location>
</feature>
<evidence type="ECO:0000256" key="4">
    <source>
        <dbReference type="ARBA" id="ARBA00023180"/>
    </source>
</evidence>
<dbReference type="Pfam" id="PF00038">
    <property type="entry name" value="Filament"/>
    <property type="match status" value="1"/>
</dbReference>
<dbReference type="GO" id="GO:0042470">
    <property type="term" value="C:melanosome"/>
    <property type="evidence" value="ECO:0007669"/>
    <property type="project" value="TreeGrafter"/>
</dbReference>
<dbReference type="Pfam" id="PF20433">
    <property type="entry name" value="PKAT_KLD"/>
    <property type="match status" value="1"/>
</dbReference>
<keyword evidence="14" id="KW-1185">Reference proteome</keyword>
<dbReference type="InterPro" id="IPR035986">
    <property type="entry name" value="PKD_dom_sf"/>
</dbReference>
<evidence type="ECO:0000259" key="11">
    <source>
        <dbReference type="PROSITE" id="PS50093"/>
    </source>
</evidence>
<comment type="similarity">
    <text evidence="6 7">Belongs to the intermediate filament family.</text>
</comment>
<feature type="domain" description="IF rod" evidence="12">
    <location>
        <begin position="834"/>
        <end position="1146"/>
    </location>
</feature>
<dbReference type="InterPro" id="IPR002957">
    <property type="entry name" value="Keratin_I"/>
</dbReference>
<protein>
    <submittedName>
        <fullName evidence="13">Putative melanocyte protein PMEL</fullName>
    </submittedName>
</protein>
<dbReference type="FunFam" id="1.20.5.500:FF:000001">
    <property type="entry name" value="Type II keratin 23"/>
    <property type="match status" value="1"/>
</dbReference>
<dbReference type="Pfam" id="PF26141">
    <property type="entry name" value="PMEL_NMB_N"/>
    <property type="match status" value="1"/>
</dbReference>
<dbReference type="SMART" id="SM01391">
    <property type="entry name" value="Filament"/>
    <property type="match status" value="1"/>
</dbReference>
<evidence type="ECO:0000256" key="10">
    <source>
        <dbReference type="SAM" id="SignalP"/>
    </source>
</evidence>
<dbReference type="InterPro" id="IPR018039">
    <property type="entry name" value="IF_conserved"/>
</dbReference>
<dbReference type="Gene3D" id="1.20.5.500">
    <property type="entry name" value="Single helix bin"/>
    <property type="match status" value="1"/>
</dbReference>
<dbReference type="InterPro" id="IPR013783">
    <property type="entry name" value="Ig-like_fold"/>
</dbReference>
<evidence type="ECO:0000313" key="13">
    <source>
        <dbReference type="EMBL" id="AWP03019.1"/>
    </source>
</evidence>
<evidence type="ECO:0000256" key="3">
    <source>
        <dbReference type="ARBA" id="ARBA00023054"/>
    </source>
</evidence>
<dbReference type="InterPro" id="IPR039008">
    <property type="entry name" value="IF_rod_dom"/>
</dbReference>
<keyword evidence="2 7" id="KW-0403">Intermediate filament</keyword>
<keyword evidence="4" id="KW-0325">Glycoprotein</keyword>
<feature type="compositionally biased region" description="Basic and acidic residues" evidence="9">
    <location>
        <begin position="1181"/>
        <end position="1216"/>
    </location>
</feature>
<evidence type="ECO:0000256" key="5">
    <source>
        <dbReference type="ARBA" id="ARBA00025776"/>
    </source>
</evidence>
<evidence type="ECO:0000256" key="6">
    <source>
        <dbReference type="ARBA" id="ARBA00061646"/>
    </source>
</evidence>
<feature type="coiled-coil region" evidence="8">
    <location>
        <begin position="1037"/>
        <end position="1124"/>
    </location>
</feature>
<dbReference type="InterPro" id="IPR046846">
    <property type="entry name" value="PKAT_KLD"/>
</dbReference>
<dbReference type="SUPFAM" id="SSF64593">
    <property type="entry name" value="Intermediate filament protein, coiled coil region"/>
    <property type="match status" value="2"/>
</dbReference>
<keyword evidence="3 8" id="KW-0175">Coiled coil</keyword>
<dbReference type="Gene3D" id="2.60.40.10">
    <property type="entry name" value="Immunoglobulins"/>
    <property type="match status" value="1"/>
</dbReference>
<dbReference type="InterPro" id="IPR022409">
    <property type="entry name" value="PKD/Chitinase_dom"/>
</dbReference>
<dbReference type="PROSITE" id="PS50093">
    <property type="entry name" value="PKD"/>
    <property type="match status" value="1"/>
</dbReference>
<dbReference type="FunFam" id="2.60.40.10:FF:001512">
    <property type="entry name" value="Premelanosome protein a"/>
    <property type="match status" value="1"/>
</dbReference>
<evidence type="ECO:0000313" key="14">
    <source>
        <dbReference type="Proteomes" id="UP000246464"/>
    </source>
</evidence>
<evidence type="ECO:0000256" key="9">
    <source>
        <dbReference type="SAM" id="MobiDB-lite"/>
    </source>
</evidence>
<feature type="compositionally biased region" description="Low complexity" evidence="9">
    <location>
        <begin position="405"/>
        <end position="427"/>
    </location>
</feature>